<protein>
    <submittedName>
        <fullName evidence="1">Uncharacterized protein</fullName>
    </submittedName>
</protein>
<dbReference type="Proteomes" id="UP000001823">
    <property type="component" value="Chromosome"/>
</dbReference>
<dbReference type="KEGG" id="cpf:CPF_1443"/>
<gene>
    <name evidence="1" type="ordered locus">CPF_1443</name>
</gene>
<dbReference type="HOGENOM" id="CLU_3388821_0_0_9"/>
<dbReference type="PaxDb" id="195103-CPF_1443"/>
<evidence type="ECO:0000313" key="1">
    <source>
        <dbReference type="EMBL" id="ABG83200.1"/>
    </source>
</evidence>
<name>A0A0H2YQM9_CLOP1</name>
<organism evidence="1 2">
    <name type="scientific">Clostridium perfringens (strain ATCC 13124 / DSM 756 / JCM 1290 / NCIMB 6125 / NCTC 8237 / Type A)</name>
    <dbReference type="NCBI Taxonomy" id="195103"/>
    <lineage>
        <taxon>Bacteria</taxon>
        <taxon>Bacillati</taxon>
        <taxon>Bacillota</taxon>
        <taxon>Clostridia</taxon>
        <taxon>Eubacteriales</taxon>
        <taxon>Clostridiaceae</taxon>
        <taxon>Clostridium</taxon>
    </lineage>
</organism>
<dbReference type="AlphaFoldDB" id="A0A0H2YQM9"/>
<proteinExistence type="predicted"/>
<reference evidence="1 2" key="1">
    <citation type="journal article" date="2006" name="Genome Res.">
        <title>Skewed genomic variability in strains of the toxigenic bacterial pathogen, Clostridium perfringens.</title>
        <authorList>
            <person name="Myers G.S."/>
            <person name="Rasko D.A."/>
            <person name="Cheung J.K."/>
            <person name="Ravel J."/>
            <person name="Seshadri R."/>
            <person name="Deboy R.T."/>
            <person name="Ren Q."/>
            <person name="Varga J."/>
            <person name="Awad M.M."/>
            <person name="Brinkac L.M."/>
            <person name="Daugherty S.C."/>
            <person name="Haft D.H."/>
            <person name="Dodson R.J."/>
            <person name="Madupu R."/>
            <person name="Nelson W.C."/>
            <person name="Rosovitz M.J."/>
            <person name="Sullivan S.A."/>
            <person name="Khouri H."/>
            <person name="Dimitrov G.I."/>
            <person name="Watkins K.L."/>
            <person name="Mulligan S."/>
            <person name="Benton J."/>
            <person name="Radune D."/>
            <person name="Fisher D.J."/>
            <person name="Atkins H.S."/>
            <person name="Hiscox T."/>
            <person name="Jost B.H."/>
            <person name="Billington S.J."/>
            <person name="Songer J.G."/>
            <person name="McClane B.A."/>
            <person name="Titball R.W."/>
            <person name="Rood J.I."/>
            <person name="Melville S.B."/>
            <person name="Paulsen I.T."/>
        </authorList>
    </citation>
    <scope>NUCLEOTIDE SEQUENCE [LARGE SCALE GENOMIC DNA]</scope>
    <source>
        <strain evidence="2">ATCC 13124 / DSM 756 / JCM 1290 / NCIMB 6125 / NCTC 8237 / S 107 / Type A</strain>
    </source>
</reference>
<dbReference type="EMBL" id="CP000246">
    <property type="protein sequence ID" value="ABG83200.1"/>
    <property type="molecule type" value="Genomic_DNA"/>
</dbReference>
<sequence length="32" mass="3827">MGKTNWSETSIVRDMGFDSYKFKETLTLRTKR</sequence>
<evidence type="ECO:0000313" key="2">
    <source>
        <dbReference type="Proteomes" id="UP000001823"/>
    </source>
</evidence>
<accession>A0A0H2YQM9</accession>
<keyword evidence="2" id="KW-1185">Reference proteome</keyword>